<name>A0A1E3ULF6_9FIRM</name>
<protein>
    <submittedName>
        <fullName evidence="1">Abortive phage infection protein</fullName>
    </submittedName>
</protein>
<dbReference type="Proteomes" id="UP000094271">
    <property type="component" value="Unassembled WGS sequence"/>
</dbReference>
<organism evidence="1 2">
    <name type="scientific">Eisenbergiella tayi</name>
    <dbReference type="NCBI Taxonomy" id="1432052"/>
    <lineage>
        <taxon>Bacteria</taxon>
        <taxon>Bacillati</taxon>
        <taxon>Bacillota</taxon>
        <taxon>Clostridia</taxon>
        <taxon>Lachnospirales</taxon>
        <taxon>Lachnospiraceae</taxon>
        <taxon>Eisenbergiella</taxon>
    </lineage>
</organism>
<accession>A0A1E3ULF6</accession>
<gene>
    <name evidence="1" type="ORF">BEI59_07660</name>
</gene>
<dbReference type="OrthoDB" id="9808443at2"/>
<sequence length="255" mass="29311">MQNFMLERLLERVSVSRYQKNFILKGGFLIAAMVGLDTRATMDMDATIKGFPVSEQTIHEMFEEICKIELNDDVAFSFRHIGKIREGDEYTGYRVALTANYPPMSVPLKLDITTGDKIMPKEIEYKFKLLLEERSITILAYNLETVLAEKLETILSRGDQNTRSRDYYDIYILAKLQYKNIRPETLKAALLATTEKRGSAFVTGHYKEIMETVKASGVMQKQWLDYQKDFEYAADIAFLDTCNTVMLLMDGLTGR</sequence>
<reference evidence="1 2" key="1">
    <citation type="submission" date="2016-08" db="EMBL/GenBank/DDBJ databases">
        <authorList>
            <person name="Seilhamer J.J."/>
        </authorList>
    </citation>
    <scope>NUCLEOTIDE SEQUENCE [LARGE SCALE GENOMIC DNA]</scope>
    <source>
        <strain evidence="1 2">NML150140-1</strain>
    </source>
</reference>
<dbReference type="Pfam" id="PF08843">
    <property type="entry name" value="AbiEii"/>
    <property type="match status" value="1"/>
</dbReference>
<proteinExistence type="predicted"/>
<evidence type="ECO:0000313" key="1">
    <source>
        <dbReference type="EMBL" id="ODR53711.1"/>
    </source>
</evidence>
<evidence type="ECO:0000313" key="2">
    <source>
        <dbReference type="Proteomes" id="UP000094271"/>
    </source>
</evidence>
<dbReference type="EMBL" id="MEHA01000004">
    <property type="protein sequence ID" value="ODR53711.1"/>
    <property type="molecule type" value="Genomic_DNA"/>
</dbReference>
<dbReference type="AlphaFoldDB" id="A0A1E3ULF6"/>
<dbReference type="InterPro" id="IPR014942">
    <property type="entry name" value="AbiEii"/>
</dbReference>
<comment type="caution">
    <text evidence="1">The sequence shown here is derived from an EMBL/GenBank/DDBJ whole genome shotgun (WGS) entry which is preliminary data.</text>
</comment>